<gene>
    <name evidence="9" type="ORF">RIMI_LOCUS10237824</name>
</gene>
<reference evidence="9" key="1">
    <citation type="submission" date="2023-07" db="EMBL/GenBank/DDBJ databases">
        <authorList>
            <person name="Stuckert A."/>
        </authorList>
    </citation>
    <scope>NUCLEOTIDE SEQUENCE</scope>
</reference>
<dbReference type="InterPro" id="IPR008211">
    <property type="entry name" value="Laminin_N"/>
</dbReference>
<dbReference type="Proteomes" id="UP001176940">
    <property type="component" value="Unassembled WGS sequence"/>
</dbReference>
<dbReference type="CDD" id="cd00055">
    <property type="entry name" value="EGF_Lam"/>
    <property type="match status" value="3"/>
</dbReference>
<feature type="domain" description="Laminin EGF-like" evidence="7">
    <location>
        <begin position="175"/>
        <end position="241"/>
    </location>
</feature>
<dbReference type="InterPro" id="IPR050440">
    <property type="entry name" value="Laminin/Netrin_ECM"/>
</dbReference>
<evidence type="ECO:0000256" key="1">
    <source>
        <dbReference type="ARBA" id="ARBA00022729"/>
    </source>
</evidence>
<dbReference type="SUPFAM" id="SSF57196">
    <property type="entry name" value="EGF/Laminin"/>
    <property type="match status" value="2"/>
</dbReference>
<evidence type="ECO:0000256" key="4">
    <source>
        <dbReference type="ARBA" id="ARBA00023180"/>
    </source>
</evidence>
<dbReference type="Pfam" id="PF00053">
    <property type="entry name" value="EGF_laminin"/>
    <property type="match status" value="2"/>
</dbReference>
<proteinExistence type="predicted"/>
<organism evidence="9 10">
    <name type="scientific">Ranitomeya imitator</name>
    <name type="common">mimic poison frog</name>
    <dbReference type="NCBI Taxonomy" id="111125"/>
    <lineage>
        <taxon>Eukaryota</taxon>
        <taxon>Metazoa</taxon>
        <taxon>Chordata</taxon>
        <taxon>Craniata</taxon>
        <taxon>Vertebrata</taxon>
        <taxon>Euteleostomi</taxon>
        <taxon>Amphibia</taxon>
        <taxon>Batrachia</taxon>
        <taxon>Anura</taxon>
        <taxon>Neobatrachia</taxon>
        <taxon>Hyloidea</taxon>
        <taxon>Dendrobatidae</taxon>
        <taxon>Dendrobatinae</taxon>
        <taxon>Ranitomeya</taxon>
    </lineage>
</organism>
<feature type="domain" description="Laminin N-terminal" evidence="8">
    <location>
        <begin position="1"/>
        <end position="174"/>
    </location>
</feature>
<keyword evidence="1" id="KW-0732">Signal</keyword>
<evidence type="ECO:0000256" key="6">
    <source>
        <dbReference type="PROSITE-ProRule" id="PRU00460"/>
    </source>
</evidence>
<evidence type="ECO:0000259" key="8">
    <source>
        <dbReference type="PROSITE" id="PS51117"/>
    </source>
</evidence>
<evidence type="ECO:0000313" key="9">
    <source>
        <dbReference type="EMBL" id="CAJ0944063.1"/>
    </source>
</evidence>
<evidence type="ECO:0000313" key="10">
    <source>
        <dbReference type="Proteomes" id="UP001176940"/>
    </source>
</evidence>
<evidence type="ECO:0000259" key="7">
    <source>
        <dbReference type="PROSITE" id="PS50027"/>
    </source>
</evidence>
<dbReference type="PANTHER" id="PTHR10574:SF279">
    <property type="entry name" value="LAMININ SUBUNIT BETA 4"/>
    <property type="match status" value="1"/>
</dbReference>
<dbReference type="InterPro" id="IPR056863">
    <property type="entry name" value="LMN_ATRN_NET-like_EGF"/>
</dbReference>
<sequence length="390" mass="43913">MPPQRDTRRRKKVSNDLLRRVDLVSIRLDLETLFQFSHLVMTFKTFRPAAMLVERSRDFGKTWKVFRYFAQNCDLAFPHISEGHADEIGDVVCDSRYSDMEPSSEGEVVLKALDPSFDIDDPYDAYIQDIITITNLRINFTKLHTFGDTLGNGWQSEQQEKYYYAIYEMIVRGNCFCNGHASQCIPVDSMRGDVFNEPGMVHGKCVCQHNTDGLNCEKCKEFYNDAPWSPAVGFENNACKKCNCNDHSDKCHYDMLVDQANNGASGGVCEDCQHNTKGNQCELCKQYFYHDPLKDISDPDTCIPCDCDPNGSEDNGICEAKTNHRLGIIAGTCVCKEYVEGIRVISVNLATLTWMAIILKDVNTVVATILEPCPSPSVMLLLGNVNVRAL</sequence>
<keyword evidence="3 6" id="KW-1015">Disulfide bond</keyword>
<dbReference type="InterPro" id="IPR002049">
    <property type="entry name" value="LE_dom"/>
</dbReference>
<dbReference type="PROSITE" id="PS01248">
    <property type="entry name" value="EGF_LAM_1"/>
    <property type="match status" value="1"/>
</dbReference>
<dbReference type="PROSITE" id="PS51117">
    <property type="entry name" value="LAMININ_NTER"/>
    <property type="match status" value="1"/>
</dbReference>
<dbReference type="EMBL" id="CAUEEQ010022000">
    <property type="protein sequence ID" value="CAJ0944063.1"/>
    <property type="molecule type" value="Genomic_DNA"/>
</dbReference>
<protein>
    <submittedName>
        <fullName evidence="9">Uncharacterized protein</fullName>
    </submittedName>
</protein>
<feature type="disulfide bond" evidence="6">
    <location>
        <begin position="207"/>
        <end position="216"/>
    </location>
</feature>
<keyword evidence="4" id="KW-0325">Glycoprotein</keyword>
<keyword evidence="2" id="KW-0677">Repeat</keyword>
<name>A0ABN9LKA2_9NEOB</name>
<dbReference type="Pfam" id="PF24973">
    <property type="entry name" value="EGF_LMN_ATRN"/>
    <property type="match status" value="1"/>
</dbReference>
<dbReference type="PROSITE" id="PS50027">
    <property type="entry name" value="EGF_LAM_2"/>
    <property type="match status" value="1"/>
</dbReference>
<dbReference type="PANTHER" id="PTHR10574">
    <property type="entry name" value="NETRIN/LAMININ-RELATED"/>
    <property type="match status" value="1"/>
</dbReference>
<keyword evidence="10" id="KW-1185">Reference proteome</keyword>
<evidence type="ECO:0000256" key="2">
    <source>
        <dbReference type="ARBA" id="ARBA00022737"/>
    </source>
</evidence>
<comment type="caution">
    <text evidence="6">Lacks conserved residue(s) required for the propagation of feature annotation.</text>
</comment>
<dbReference type="Pfam" id="PF00055">
    <property type="entry name" value="Laminin_N"/>
    <property type="match status" value="1"/>
</dbReference>
<accession>A0ABN9LKA2</accession>
<keyword evidence="5 6" id="KW-0424">Laminin EGF-like domain</keyword>
<dbReference type="Gene3D" id="2.170.300.10">
    <property type="entry name" value="Tie2 ligand-binding domain superfamily"/>
    <property type="match status" value="1"/>
</dbReference>
<evidence type="ECO:0000256" key="3">
    <source>
        <dbReference type="ARBA" id="ARBA00023157"/>
    </source>
</evidence>
<dbReference type="Gene3D" id="2.60.120.260">
    <property type="entry name" value="Galactose-binding domain-like"/>
    <property type="match status" value="1"/>
</dbReference>
<comment type="caution">
    <text evidence="9">The sequence shown here is derived from an EMBL/GenBank/DDBJ whole genome shotgun (WGS) entry which is preliminary data.</text>
</comment>
<dbReference type="SMART" id="SM00180">
    <property type="entry name" value="EGF_Lam"/>
    <property type="match status" value="2"/>
</dbReference>
<evidence type="ECO:0000256" key="5">
    <source>
        <dbReference type="ARBA" id="ARBA00023292"/>
    </source>
</evidence>
<dbReference type="SMART" id="SM00136">
    <property type="entry name" value="LamNT"/>
    <property type="match status" value="1"/>
</dbReference>